<dbReference type="GeneID" id="125776226"/>
<keyword evidence="1" id="KW-1185">Reference proteome</keyword>
<dbReference type="Gene3D" id="3.40.720.10">
    <property type="entry name" value="Alkaline Phosphatase, subunit A"/>
    <property type="match status" value="1"/>
</dbReference>
<dbReference type="RefSeq" id="XP_049303313.1">
    <property type="nucleotide sequence ID" value="XM_049447356.1"/>
</dbReference>
<reference evidence="1" key="1">
    <citation type="submission" date="2025-05" db="UniProtKB">
        <authorList>
            <consortium name="RefSeq"/>
        </authorList>
    </citation>
    <scope>NUCLEOTIDE SEQUENCE [LARGE SCALE GENOMIC DNA]</scope>
</reference>
<evidence type="ECO:0000313" key="2">
    <source>
        <dbReference type="RefSeq" id="XP_049303313.1"/>
    </source>
</evidence>
<dbReference type="PANTHER" id="PTHR10974:SF9">
    <property type="entry name" value="DUF229 DOMAIN CONTAINING PROTEIN-RELATED"/>
    <property type="match status" value="1"/>
</dbReference>
<dbReference type="PANTHER" id="PTHR10974">
    <property type="entry name" value="FI08016P-RELATED"/>
    <property type="match status" value="1"/>
</dbReference>
<accession>A0ABM3J240</accession>
<dbReference type="InterPro" id="IPR004245">
    <property type="entry name" value="DUF229"/>
</dbReference>
<dbReference type="CDD" id="cd16021">
    <property type="entry name" value="ALP_like"/>
    <property type="match status" value="1"/>
</dbReference>
<dbReference type="SUPFAM" id="SSF53649">
    <property type="entry name" value="Alkaline phosphatase-like"/>
    <property type="match status" value="1"/>
</dbReference>
<evidence type="ECO:0000313" key="1">
    <source>
        <dbReference type="Proteomes" id="UP001652620"/>
    </source>
</evidence>
<organism evidence="1 2">
    <name type="scientific">Bactrocera dorsalis</name>
    <name type="common">Oriental fruit fly</name>
    <name type="synonym">Dacus dorsalis</name>
    <dbReference type="NCBI Taxonomy" id="27457"/>
    <lineage>
        <taxon>Eukaryota</taxon>
        <taxon>Metazoa</taxon>
        <taxon>Ecdysozoa</taxon>
        <taxon>Arthropoda</taxon>
        <taxon>Hexapoda</taxon>
        <taxon>Insecta</taxon>
        <taxon>Pterygota</taxon>
        <taxon>Neoptera</taxon>
        <taxon>Endopterygota</taxon>
        <taxon>Diptera</taxon>
        <taxon>Brachycera</taxon>
        <taxon>Muscomorpha</taxon>
        <taxon>Tephritoidea</taxon>
        <taxon>Tephritidae</taxon>
        <taxon>Bactrocera</taxon>
        <taxon>Bactrocera</taxon>
    </lineage>
</organism>
<reference evidence="2" key="2">
    <citation type="submission" date="2025-08" db="UniProtKB">
        <authorList>
            <consortium name="RefSeq"/>
        </authorList>
    </citation>
    <scope>IDENTIFICATION</scope>
    <source>
        <tissue evidence="2">Adult</tissue>
    </source>
</reference>
<proteinExistence type="predicted"/>
<dbReference type="Pfam" id="PF02995">
    <property type="entry name" value="DUF229"/>
    <property type="match status" value="1"/>
</dbReference>
<dbReference type="Proteomes" id="UP001652620">
    <property type="component" value="Chromosome 2"/>
</dbReference>
<name>A0ABM3J240_BACDO</name>
<sequence length="695" mass="80279">MKIKLPNSKCPAHDTKKWRNLYMQNKAIYSHKKSVTKFKQFTKFSVLCMLILTLHLYCDSFNYTTSVYRTVLYGVDKNVKYGPAQSQYYIHTSQCCMPYVNPFSEEALKIFVPENYKYTDCTNDEAFITSSYQLNARQYLLHMNMEAIERAVKPLNASAADVRCCYRQIIRAGSGETADKEHKLLNCTTFEQDFLVPIDIEYMVTECYIDTKSIQADAFSFIQTQKHLNSSKASSKVRSARPSTIRKPSILLVGIDSMSRINLRRTMPLTAKYLDISEEWIEFHGYNKVGDNTFPNLMPLLTSYNESMAHEKCKPTTVGGLNQPICNFIWNNFKQAGYITAYSEDVVCINTFNYLKRGFENPPTDYYLRPMTLGIEKALKVESKDGLPYCVGRRHYADYIFDSALQFANVFTEQHTFGLFWMNSFSHNAFDTAATMDLKVLEYLKKFKSEGVLERSIVLFLSDHGVRWGSLMKLKSGFLEERLPMFFLSLPPWYQNEHPDFVKNLKINQQRLTTPYDVYATLKHILEEADPEVQVPYVNGSISGHSIFREIPEERTCQNANIPDHWCTCVPYETVPTSDVLAKNVTALVLDEMNQYLVNKDISDVCAELKLERINSVEMKMIKIPNESTYRINFEANPEKARFQATVVYNITTNTIDTKVEDISRLDWYAKTSNCIDLKEEKKYCICKNNTTTKP</sequence>
<gene>
    <name evidence="2" type="primary">LOC125776226</name>
</gene>
<protein>
    <submittedName>
        <fullName evidence="2">Uncharacterized protein LOC125776226</fullName>
    </submittedName>
</protein>
<dbReference type="InterPro" id="IPR017850">
    <property type="entry name" value="Alkaline_phosphatase_core_sf"/>
</dbReference>